<evidence type="ECO:0000256" key="1">
    <source>
        <dbReference type="SAM" id="MobiDB-lite"/>
    </source>
</evidence>
<dbReference type="EMBL" id="HBIX01024055">
    <property type="protein sequence ID" value="CAE0723902.1"/>
    <property type="molecule type" value="Transcribed_RNA"/>
</dbReference>
<dbReference type="SUPFAM" id="SSF48452">
    <property type="entry name" value="TPR-like"/>
    <property type="match status" value="1"/>
</dbReference>
<feature type="region of interest" description="Disordered" evidence="1">
    <location>
        <begin position="51"/>
        <end position="87"/>
    </location>
</feature>
<gene>
    <name evidence="2" type="ORF">PAUS00366_LOCUS16658</name>
    <name evidence="3" type="ORF">PAUS00366_LOCUS16659</name>
</gene>
<feature type="region of interest" description="Disordered" evidence="1">
    <location>
        <begin position="206"/>
        <end position="273"/>
    </location>
</feature>
<feature type="region of interest" description="Disordered" evidence="1">
    <location>
        <begin position="338"/>
        <end position="364"/>
    </location>
</feature>
<feature type="compositionally biased region" description="Low complexity" evidence="1">
    <location>
        <begin position="219"/>
        <end position="232"/>
    </location>
</feature>
<reference evidence="2" key="1">
    <citation type="submission" date="2021-01" db="EMBL/GenBank/DDBJ databases">
        <authorList>
            <person name="Corre E."/>
            <person name="Pelletier E."/>
            <person name="Niang G."/>
            <person name="Scheremetjew M."/>
            <person name="Finn R."/>
            <person name="Kale V."/>
            <person name="Holt S."/>
            <person name="Cochrane G."/>
            <person name="Meng A."/>
            <person name="Brown T."/>
            <person name="Cohen L."/>
        </authorList>
    </citation>
    <scope>NUCLEOTIDE SEQUENCE</scope>
    <source>
        <strain evidence="2">10249 10 AB</strain>
    </source>
</reference>
<evidence type="ECO:0000313" key="2">
    <source>
        <dbReference type="EMBL" id="CAE0723902.1"/>
    </source>
</evidence>
<dbReference type="InterPro" id="IPR011990">
    <property type="entry name" value="TPR-like_helical_dom_sf"/>
</dbReference>
<organism evidence="2">
    <name type="scientific">Pseudo-nitzschia australis</name>
    <dbReference type="NCBI Taxonomy" id="44445"/>
    <lineage>
        <taxon>Eukaryota</taxon>
        <taxon>Sar</taxon>
        <taxon>Stramenopiles</taxon>
        <taxon>Ochrophyta</taxon>
        <taxon>Bacillariophyta</taxon>
        <taxon>Bacillariophyceae</taxon>
        <taxon>Bacillariophycidae</taxon>
        <taxon>Bacillariales</taxon>
        <taxon>Bacillariaceae</taxon>
        <taxon>Pseudo-nitzschia</taxon>
    </lineage>
</organism>
<dbReference type="AlphaFoldDB" id="A0A6V0B9P8"/>
<sequence>MVVKENTPEFVRNTFLPVLNNLAQCTLQLGMHQKTILFCETALEETNKIKLASNGGSDGNENGNGDPGGDKQRNKKQVSDGDDDKVTSTSAFTLAQQQKRDLEDAVALCKILFKQAKALRLTGHYGKAREALKRSLDCLAVKEIDKDLSAYCSSSAVASGAGADADDNGNGNTDIIDIPSFLTPYKKAIHKEYRCLDIAEKEARKNRARQKRAMQTVLSSTTTTTTTTTTTSNSDLSIAQGKSSSSKRNNQSAGYLPSPQQQQPLYGESPEPRQFSRLRSRKFKPPDPNAQQSVANDNSTSVTAYYYVYSQYYWSMVARVAKALLIMLVDDEEEAIDGNGNRNSNGEEISNHSAQNTNFGKKHI</sequence>
<evidence type="ECO:0000313" key="3">
    <source>
        <dbReference type="EMBL" id="CAE0723903.1"/>
    </source>
</evidence>
<feature type="compositionally biased region" description="Polar residues" evidence="1">
    <location>
        <begin position="233"/>
        <end position="253"/>
    </location>
</feature>
<feature type="compositionally biased region" description="Polar residues" evidence="1">
    <location>
        <begin position="340"/>
        <end position="364"/>
    </location>
</feature>
<dbReference type="EMBL" id="HBIX01024056">
    <property type="protein sequence ID" value="CAE0723903.1"/>
    <property type="molecule type" value="Transcribed_RNA"/>
</dbReference>
<dbReference type="Gene3D" id="1.25.40.10">
    <property type="entry name" value="Tetratricopeptide repeat domain"/>
    <property type="match status" value="1"/>
</dbReference>
<accession>A0A6V0B9P8</accession>
<protein>
    <submittedName>
        <fullName evidence="2">Uncharacterized protein</fullName>
    </submittedName>
</protein>
<name>A0A6V0B9P8_9STRA</name>
<proteinExistence type="predicted"/>